<accession>A0A9D1FN23</accession>
<evidence type="ECO:0000313" key="2">
    <source>
        <dbReference type="EMBL" id="HIS76697.1"/>
    </source>
</evidence>
<proteinExistence type="predicted"/>
<reference evidence="2" key="2">
    <citation type="journal article" date="2021" name="PeerJ">
        <title>Extensive microbial diversity within the chicken gut microbiome revealed by metagenomics and culture.</title>
        <authorList>
            <person name="Gilroy R."/>
            <person name="Ravi A."/>
            <person name="Getino M."/>
            <person name="Pursley I."/>
            <person name="Horton D.L."/>
            <person name="Alikhan N.F."/>
            <person name="Baker D."/>
            <person name="Gharbi K."/>
            <person name="Hall N."/>
            <person name="Watson M."/>
            <person name="Adriaenssens E.M."/>
            <person name="Foster-Nyarko E."/>
            <person name="Jarju S."/>
            <person name="Secka A."/>
            <person name="Antonio M."/>
            <person name="Oren A."/>
            <person name="Chaudhuri R.R."/>
            <person name="La Ragione R."/>
            <person name="Hildebrand F."/>
            <person name="Pallen M.J."/>
        </authorList>
    </citation>
    <scope>NUCLEOTIDE SEQUENCE</scope>
    <source>
        <strain evidence="2">CHK199-13235</strain>
    </source>
</reference>
<evidence type="ECO:0000313" key="3">
    <source>
        <dbReference type="Proteomes" id="UP000824002"/>
    </source>
</evidence>
<dbReference type="EMBL" id="DVJP01000050">
    <property type="protein sequence ID" value="HIS76697.1"/>
    <property type="molecule type" value="Genomic_DNA"/>
</dbReference>
<organism evidence="2 3">
    <name type="scientific">Candidatus Merdivicinus excrementipullorum</name>
    <dbReference type="NCBI Taxonomy" id="2840867"/>
    <lineage>
        <taxon>Bacteria</taxon>
        <taxon>Bacillati</taxon>
        <taxon>Bacillota</taxon>
        <taxon>Clostridia</taxon>
        <taxon>Eubacteriales</taxon>
        <taxon>Oscillospiraceae</taxon>
        <taxon>Oscillospiraceae incertae sedis</taxon>
        <taxon>Candidatus Merdivicinus</taxon>
    </lineage>
</organism>
<keyword evidence="1" id="KW-0812">Transmembrane</keyword>
<dbReference type="Proteomes" id="UP000824002">
    <property type="component" value="Unassembled WGS sequence"/>
</dbReference>
<keyword evidence="1" id="KW-1133">Transmembrane helix</keyword>
<reference evidence="2" key="1">
    <citation type="submission" date="2020-10" db="EMBL/GenBank/DDBJ databases">
        <authorList>
            <person name="Gilroy R."/>
        </authorList>
    </citation>
    <scope>NUCLEOTIDE SEQUENCE</scope>
    <source>
        <strain evidence="2">CHK199-13235</strain>
    </source>
</reference>
<keyword evidence="1" id="KW-0472">Membrane</keyword>
<sequence>MSSPSRVQSFFLELAMVILFFSLAAAVVIRFFAAGSQLSNCSRDVNGAILAAQTAAEAVAASPEIQENSTVYYDSQWNRTDSPDAFRLEVSANSELSGAGTLCHYSIIVTAEGDEKPLFELDTAKYWPKEGKAS</sequence>
<name>A0A9D1FN23_9FIRM</name>
<feature type="transmembrane region" description="Helical" evidence="1">
    <location>
        <begin position="12"/>
        <end position="33"/>
    </location>
</feature>
<dbReference type="AlphaFoldDB" id="A0A9D1FN23"/>
<protein>
    <submittedName>
        <fullName evidence="2">Uncharacterized protein</fullName>
    </submittedName>
</protein>
<evidence type="ECO:0000256" key="1">
    <source>
        <dbReference type="SAM" id="Phobius"/>
    </source>
</evidence>
<comment type="caution">
    <text evidence="2">The sequence shown here is derived from an EMBL/GenBank/DDBJ whole genome shotgun (WGS) entry which is preliminary data.</text>
</comment>
<gene>
    <name evidence="2" type="ORF">IAB51_07780</name>
</gene>